<name>A0ABR2KZ61_9EUKA</name>
<accession>A0ABR2KZ61</accession>
<organism evidence="2 3">
    <name type="scientific">Tritrichomonas musculus</name>
    <dbReference type="NCBI Taxonomy" id="1915356"/>
    <lineage>
        <taxon>Eukaryota</taxon>
        <taxon>Metamonada</taxon>
        <taxon>Parabasalia</taxon>
        <taxon>Tritrichomonadida</taxon>
        <taxon>Tritrichomonadidae</taxon>
        <taxon>Tritrichomonas</taxon>
    </lineage>
</organism>
<evidence type="ECO:0000256" key="1">
    <source>
        <dbReference type="SAM" id="Coils"/>
    </source>
</evidence>
<comment type="caution">
    <text evidence="2">The sequence shown here is derived from an EMBL/GenBank/DDBJ whole genome shotgun (WGS) entry which is preliminary data.</text>
</comment>
<dbReference type="EMBL" id="JAPFFF010000002">
    <property type="protein sequence ID" value="KAK8896202.1"/>
    <property type="molecule type" value="Genomic_DNA"/>
</dbReference>
<sequence>MQYKNDYNRAKTELTYKYNIEHYQKTFQESYWEGKEQPKDITLEQMQSVNNDIEILMSNYDDYKRDDELTGKITEYNAYSGEPDQSKLSLVKTFKKEKARAKVFLEHSTWLGKIRSLGGSEEAENQQPNLQGINRLREIYEDKTKDDNSFNSQTFKDKLDYYNNLHMTDKSVKDMKDLHKTYIEAVTFLDVDKLKTELEVEYRLNTVDINKMNANTNAQTLVLELDTIISNTTSDIELQQFHYILKRDFEATLESLKELIIQDQYNIQKLYFTILSKLWTYKTKKQVQMGEKESFQTINERLSRQLKSYDERKDKFQSDSELRDRLAKTYGEIKLEDLWTKYINSTNCVDDDLQEAKVYVQNYINKKTYFDLCNDLGIKIDDKIMEAKTEKEKNQFYTQQQKEIDELKEKWNYIGNEQAIKNQRIPANERIHSWIALYKKYNGDDKKADEELKLENRKYNFNKEFGYEYTSLTRNNQEQIKWLEKVVEDYRNYYKNNDQFIKTYNLWKKTFSTSETKRDDFVDEYGDDVDKCINQ</sequence>
<feature type="coiled-coil region" evidence="1">
    <location>
        <begin position="292"/>
        <end position="319"/>
    </location>
</feature>
<gene>
    <name evidence="2" type="ORF">M9Y10_014097</name>
</gene>
<proteinExistence type="predicted"/>
<reference evidence="2 3" key="1">
    <citation type="submission" date="2024-04" db="EMBL/GenBank/DDBJ databases">
        <title>Tritrichomonas musculus Genome.</title>
        <authorList>
            <person name="Alves-Ferreira E."/>
            <person name="Grigg M."/>
            <person name="Lorenzi H."/>
            <person name="Galac M."/>
        </authorList>
    </citation>
    <scope>NUCLEOTIDE SEQUENCE [LARGE SCALE GENOMIC DNA]</scope>
    <source>
        <strain evidence="2 3">EAF2021</strain>
    </source>
</reference>
<protein>
    <submittedName>
        <fullName evidence="2">Uncharacterized protein</fullName>
    </submittedName>
</protein>
<evidence type="ECO:0000313" key="3">
    <source>
        <dbReference type="Proteomes" id="UP001470230"/>
    </source>
</evidence>
<evidence type="ECO:0000313" key="2">
    <source>
        <dbReference type="EMBL" id="KAK8896202.1"/>
    </source>
</evidence>
<keyword evidence="3" id="KW-1185">Reference proteome</keyword>
<keyword evidence="1" id="KW-0175">Coiled coil</keyword>
<dbReference type="Proteomes" id="UP001470230">
    <property type="component" value="Unassembled WGS sequence"/>
</dbReference>